<sequence>MPLPVSNTTSSCNTKTHNIFDSAKDFESLSRNIKRITNVPSGVIYSPFNNHDMVAQALGINTARVLKGKEPFPLICCPLKRDALKISLKEFKQQELQGRLKEGPDYEKRFTSSIKQSGVKAVHSTFPVETKILGEYQSINRLSVIDPKNLPNHTIESIYVIGHGAAGLPRLYQTTQSETGSRPIADVIKEVSHLVKNKVKPGVKIKLTACESADRETLSSFENTGDISETKQGAEPLAKTAKTEANKHLPQSRVFGYHGLGVTRGSGYISQARCLDSDFDKTTKKSHNWRKASTVREEF</sequence>
<dbReference type="AlphaFoldDB" id="A0A5P9CLD3"/>
<gene>
    <name evidence="1" type="ORF">FIV01_07970</name>
</gene>
<dbReference type="OrthoDB" id="6481173at2"/>
<reference evidence="1 2" key="1">
    <citation type="submission" date="2019-10" db="EMBL/GenBank/DDBJ databases">
        <title>Complete genome sequence of Vibrio sp. strain THAF100, isolated from non-filtered water from the water column of tank 6 of a marine aquarium containing stony-coral fragments. Water maintained at 26 degree C.</title>
        <authorList>
            <person name="Ruckert C."/>
            <person name="Franco A."/>
            <person name="Kalinowski J."/>
            <person name="Glaeser S."/>
        </authorList>
    </citation>
    <scope>NUCLEOTIDE SEQUENCE [LARGE SCALE GENOMIC DNA]</scope>
    <source>
        <strain evidence="1 2">THAF100</strain>
    </source>
</reference>
<dbReference type="Proteomes" id="UP000326936">
    <property type="component" value="Chromosome"/>
</dbReference>
<name>A0A5P9CLD3_9VIBR</name>
<evidence type="ECO:0000313" key="1">
    <source>
        <dbReference type="EMBL" id="QFT26362.1"/>
    </source>
</evidence>
<dbReference type="KEGG" id="vaq:FIV01_07970"/>
<organism evidence="1 2">
    <name type="scientific">Vibrio aquimaris</name>
    <dbReference type="NCBI Taxonomy" id="2587862"/>
    <lineage>
        <taxon>Bacteria</taxon>
        <taxon>Pseudomonadati</taxon>
        <taxon>Pseudomonadota</taxon>
        <taxon>Gammaproteobacteria</taxon>
        <taxon>Vibrionales</taxon>
        <taxon>Vibrionaceae</taxon>
        <taxon>Vibrio</taxon>
    </lineage>
</organism>
<accession>A0A5P9CLD3</accession>
<evidence type="ECO:0000313" key="2">
    <source>
        <dbReference type="Proteomes" id="UP000326936"/>
    </source>
</evidence>
<dbReference type="EMBL" id="CP045350">
    <property type="protein sequence ID" value="QFT26362.1"/>
    <property type="molecule type" value="Genomic_DNA"/>
</dbReference>
<keyword evidence="2" id="KW-1185">Reference proteome</keyword>
<dbReference type="RefSeq" id="WP_152430517.1">
    <property type="nucleotide sequence ID" value="NZ_CBCSDK010000004.1"/>
</dbReference>
<evidence type="ECO:0008006" key="3">
    <source>
        <dbReference type="Google" id="ProtNLM"/>
    </source>
</evidence>
<proteinExistence type="predicted"/>
<protein>
    <recommendedName>
        <fullName evidence="3">Peptidase C80 domain-containing protein</fullName>
    </recommendedName>
</protein>